<dbReference type="Proteomes" id="UP000031030">
    <property type="component" value="Unassembled WGS sequence"/>
</dbReference>
<accession>A0A0B2ADV1</accession>
<name>A0A0B2ADV1_9MICO</name>
<dbReference type="InterPro" id="IPR002994">
    <property type="entry name" value="Surf1/Shy1"/>
</dbReference>
<dbReference type="GO" id="GO:0005886">
    <property type="term" value="C:plasma membrane"/>
    <property type="evidence" value="ECO:0007669"/>
    <property type="project" value="UniProtKB-SubCell"/>
</dbReference>
<dbReference type="EMBL" id="JTDK01000001">
    <property type="protein sequence ID" value="KHK99865.1"/>
    <property type="molecule type" value="Genomic_DNA"/>
</dbReference>
<organism evidence="3 4">
    <name type="scientific">Microbacterium mangrovi</name>
    <dbReference type="NCBI Taxonomy" id="1348253"/>
    <lineage>
        <taxon>Bacteria</taxon>
        <taxon>Bacillati</taxon>
        <taxon>Actinomycetota</taxon>
        <taxon>Actinomycetes</taxon>
        <taxon>Micrococcales</taxon>
        <taxon>Microbacteriaceae</taxon>
        <taxon>Microbacterium</taxon>
    </lineage>
</organism>
<dbReference type="STRING" id="1348253.LK09_00560"/>
<dbReference type="PROSITE" id="PS50895">
    <property type="entry name" value="SURF1"/>
    <property type="match status" value="1"/>
</dbReference>
<gene>
    <name evidence="3" type="ORF">LK09_00560</name>
</gene>
<proteinExistence type="inferred from homology"/>
<keyword evidence="1" id="KW-1133">Transmembrane helix</keyword>
<keyword evidence="1" id="KW-1003">Cell membrane</keyword>
<evidence type="ECO:0000256" key="1">
    <source>
        <dbReference type="RuleBase" id="RU363076"/>
    </source>
</evidence>
<sequence length="290" mass="31014">MSGTGDPDDPATGEIPEVFPPTLREVMLRPKWIGMLALFVVVAGVFAWLGQWQLGRALASGATEPTQLEKVVPIDQVVKPGEYLDGALVGQRVSVSGSYVPGDFIVLTQRLNDGTEGYWVTGQLRVAGEAKPTSVAVAIGWAPTSEAAAKAVAQLNAGATTSTTVTLRGRLVNDEGPVAPPKAHPFELSVMSPAALLSRWHDITGLAVYRPYLLSDQADAGLTTISAPPPTQSGLNWLNLFYAVEWAVFAGFAFYMWYRLAKDAWEKECEELGFGSDPDPAEDAAPLDGR</sequence>
<keyword evidence="1" id="KW-0472">Membrane</keyword>
<dbReference type="AlphaFoldDB" id="A0A0B2ADV1"/>
<evidence type="ECO:0000313" key="3">
    <source>
        <dbReference type="EMBL" id="KHK99865.1"/>
    </source>
</evidence>
<reference evidence="3 4" key="1">
    <citation type="submission" date="2014-11" db="EMBL/GenBank/DDBJ databases">
        <title>Genome sequence of Microbacterium mangrovi MUSC 115(T).</title>
        <authorList>
            <person name="Lee L.-H."/>
        </authorList>
    </citation>
    <scope>NUCLEOTIDE SEQUENCE [LARGE SCALE GENOMIC DNA]</scope>
    <source>
        <strain evidence="3 4">MUSC 115</strain>
    </source>
</reference>
<comment type="similarity">
    <text evidence="1">Belongs to the SURF1 family.</text>
</comment>
<feature type="region of interest" description="Disordered" evidence="2">
    <location>
        <begin position="271"/>
        <end position="290"/>
    </location>
</feature>
<dbReference type="RefSeq" id="WP_039394221.1">
    <property type="nucleotide sequence ID" value="NZ_JTDK01000001.1"/>
</dbReference>
<comment type="caution">
    <text evidence="3">The sequence shown here is derived from an EMBL/GenBank/DDBJ whole genome shotgun (WGS) entry which is preliminary data.</text>
</comment>
<keyword evidence="1" id="KW-0812">Transmembrane</keyword>
<keyword evidence="4" id="KW-1185">Reference proteome</keyword>
<comment type="subcellular location">
    <subcellularLocation>
        <location evidence="1">Cell membrane</location>
        <topology evidence="1">Multi-pass membrane protein</topology>
    </subcellularLocation>
</comment>
<feature type="transmembrane region" description="Helical" evidence="1">
    <location>
        <begin position="240"/>
        <end position="258"/>
    </location>
</feature>
<protein>
    <recommendedName>
        <fullName evidence="1">SURF1-like protein</fullName>
    </recommendedName>
</protein>
<dbReference type="Pfam" id="PF02104">
    <property type="entry name" value="SURF1"/>
    <property type="match status" value="1"/>
</dbReference>
<evidence type="ECO:0000256" key="2">
    <source>
        <dbReference type="SAM" id="MobiDB-lite"/>
    </source>
</evidence>
<evidence type="ECO:0000313" key="4">
    <source>
        <dbReference type="Proteomes" id="UP000031030"/>
    </source>
</evidence>
<dbReference type="CDD" id="cd06662">
    <property type="entry name" value="SURF1"/>
    <property type="match status" value="1"/>
</dbReference>
<feature type="transmembrane region" description="Helical" evidence="1">
    <location>
        <begin position="32"/>
        <end position="50"/>
    </location>
</feature>